<dbReference type="EMBL" id="BTGU01000014">
    <property type="protein sequence ID" value="GMN42472.1"/>
    <property type="molecule type" value="Genomic_DNA"/>
</dbReference>
<evidence type="ECO:0000313" key="2">
    <source>
        <dbReference type="Proteomes" id="UP001187192"/>
    </source>
</evidence>
<gene>
    <name evidence="1" type="ORF">TIFTF001_011682</name>
</gene>
<accession>A0AA88A111</accession>
<evidence type="ECO:0000313" key="1">
    <source>
        <dbReference type="EMBL" id="GMN42472.1"/>
    </source>
</evidence>
<sequence>MMRVGATTGNGGQYNGERRWLRAVAMKNGGGGCCKEDEDGGFSIVFLQKKVMRGVGVK</sequence>
<reference evidence="1" key="1">
    <citation type="submission" date="2023-07" db="EMBL/GenBank/DDBJ databases">
        <title>draft genome sequence of fig (Ficus carica).</title>
        <authorList>
            <person name="Takahashi T."/>
            <person name="Nishimura K."/>
        </authorList>
    </citation>
    <scope>NUCLEOTIDE SEQUENCE</scope>
</reference>
<organism evidence="1 2">
    <name type="scientific">Ficus carica</name>
    <name type="common">Common fig</name>
    <dbReference type="NCBI Taxonomy" id="3494"/>
    <lineage>
        <taxon>Eukaryota</taxon>
        <taxon>Viridiplantae</taxon>
        <taxon>Streptophyta</taxon>
        <taxon>Embryophyta</taxon>
        <taxon>Tracheophyta</taxon>
        <taxon>Spermatophyta</taxon>
        <taxon>Magnoliopsida</taxon>
        <taxon>eudicotyledons</taxon>
        <taxon>Gunneridae</taxon>
        <taxon>Pentapetalae</taxon>
        <taxon>rosids</taxon>
        <taxon>fabids</taxon>
        <taxon>Rosales</taxon>
        <taxon>Moraceae</taxon>
        <taxon>Ficeae</taxon>
        <taxon>Ficus</taxon>
    </lineage>
</organism>
<proteinExistence type="predicted"/>
<keyword evidence="2" id="KW-1185">Reference proteome</keyword>
<comment type="caution">
    <text evidence="1">The sequence shown here is derived from an EMBL/GenBank/DDBJ whole genome shotgun (WGS) entry which is preliminary data.</text>
</comment>
<protein>
    <submittedName>
        <fullName evidence="1">Uncharacterized protein</fullName>
    </submittedName>
</protein>
<dbReference type="AlphaFoldDB" id="A0AA88A111"/>
<dbReference type="Proteomes" id="UP001187192">
    <property type="component" value="Unassembled WGS sequence"/>
</dbReference>
<name>A0AA88A111_FICCA</name>